<feature type="transmembrane region" description="Helical" evidence="6">
    <location>
        <begin position="83"/>
        <end position="104"/>
    </location>
</feature>
<dbReference type="EMBL" id="JAPYKS010000001">
    <property type="protein sequence ID" value="MEI9407422.1"/>
    <property type="molecule type" value="Genomic_DNA"/>
</dbReference>
<keyword evidence="4 6" id="KW-1133">Transmembrane helix</keyword>
<evidence type="ECO:0000313" key="7">
    <source>
        <dbReference type="EMBL" id="MEI9407422.1"/>
    </source>
</evidence>
<keyword evidence="3 6" id="KW-0812">Transmembrane</keyword>
<evidence type="ECO:0000256" key="1">
    <source>
        <dbReference type="ARBA" id="ARBA00004141"/>
    </source>
</evidence>
<feature type="transmembrane region" description="Helical" evidence="6">
    <location>
        <begin position="256"/>
        <end position="286"/>
    </location>
</feature>
<dbReference type="PANTHER" id="PTHR21716">
    <property type="entry name" value="TRANSMEMBRANE PROTEIN"/>
    <property type="match status" value="1"/>
</dbReference>
<reference evidence="7 8" key="1">
    <citation type="submission" date="2022-12" db="EMBL/GenBank/DDBJ databases">
        <authorList>
            <person name="Muema E."/>
        </authorList>
    </citation>
    <scope>NUCLEOTIDE SEQUENCE [LARGE SCALE GENOMIC DNA]</scope>
    <source>
        <strain evidence="8">1326</strain>
    </source>
</reference>
<keyword evidence="5 6" id="KW-0472">Membrane</keyword>
<dbReference type="InterPro" id="IPR002549">
    <property type="entry name" value="AI-2E-like"/>
</dbReference>
<protein>
    <submittedName>
        <fullName evidence="7">AI-2E family transporter</fullName>
    </submittedName>
</protein>
<name>A0ABU8KPY8_9HYPH</name>
<comment type="caution">
    <text evidence="7">The sequence shown here is derived from an EMBL/GenBank/DDBJ whole genome shotgun (WGS) entry which is preliminary data.</text>
</comment>
<gene>
    <name evidence="7" type="ORF">O7A60_01345</name>
</gene>
<feature type="transmembrane region" description="Helical" evidence="6">
    <location>
        <begin position="325"/>
        <end position="354"/>
    </location>
</feature>
<feature type="transmembrane region" description="Helical" evidence="6">
    <location>
        <begin position="173"/>
        <end position="198"/>
    </location>
</feature>
<comment type="subcellular location">
    <subcellularLocation>
        <location evidence="1">Membrane</location>
        <topology evidence="1">Multi-pass membrane protein</topology>
    </subcellularLocation>
</comment>
<evidence type="ECO:0000313" key="8">
    <source>
        <dbReference type="Proteomes" id="UP001387293"/>
    </source>
</evidence>
<feature type="transmembrane region" description="Helical" evidence="6">
    <location>
        <begin position="31"/>
        <end position="49"/>
    </location>
</feature>
<evidence type="ECO:0000256" key="5">
    <source>
        <dbReference type="ARBA" id="ARBA00023136"/>
    </source>
</evidence>
<evidence type="ECO:0000256" key="4">
    <source>
        <dbReference type="ARBA" id="ARBA00022989"/>
    </source>
</evidence>
<keyword evidence="8" id="KW-1185">Reference proteome</keyword>
<organism evidence="7 8">
    <name type="scientific">Mesorhizobium salmacidum</name>
    <dbReference type="NCBI Taxonomy" id="3015171"/>
    <lineage>
        <taxon>Bacteria</taxon>
        <taxon>Pseudomonadati</taxon>
        <taxon>Pseudomonadota</taxon>
        <taxon>Alphaproteobacteria</taxon>
        <taxon>Hyphomicrobiales</taxon>
        <taxon>Phyllobacteriaceae</taxon>
        <taxon>Mesorhizobium</taxon>
    </lineage>
</organism>
<dbReference type="Pfam" id="PF01594">
    <property type="entry name" value="AI-2E_transport"/>
    <property type="match status" value="1"/>
</dbReference>
<accession>A0ABU8KPY8</accession>
<dbReference type="Proteomes" id="UP001387293">
    <property type="component" value="Unassembled WGS sequence"/>
</dbReference>
<evidence type="ECO:0000256" key="2">
    <source>
        <dbReference type="ARBA" id="ARBA00009773"/>
    </source>
</evidence>
<comment type="similarity">
    <text evidence="2">Belongs to the autoinducer-2 exporter (AI-2E) (TC 2.A.86) family.</text>
</comment>
<evidence type="ECO:0000256" key="6">
    <source>
        <dbReference type="SAM" id="Phobius"/>
    </source>
</evidence>
<dbReference type="PANTHER" id="PTHR21716:SF16">
    <property type="entry name" value="BLL1467 PROTEIN"/>
    <property type="match status" value="1"/>
</dbReference>
<feature type="transmembrane region" description="Helical" evidence="6">
    <location>
        <begin position="55"/>
        <end position="76"/>
    </location>
</feature>
<sequence>MKAESAALGAGVAEADERVATRSDARADTRLMRSLLIGIFLFMTVYALYFARAFFMPVMLAFLLTLTLTPIVRLLRKRGIPEVVSATLLVLVSIIVFASAGYVLSGPVIDLINNTSSIGQQLTERLAQLRRPVERIMDIAHQIEGLTETSQEPGVQKVAVAQSGFLSSAASNILSAGTTLTIIFVLSLFLLASGTMFYEKIIQSFASLTEKKRALRVVYDVEREISHYLLTVTIINTGLGTVIGLGLWALGMPNPLVWGAAAALLNFLPYVGAMITLVLVTVIALISFDTIAYALLAPAFLVLCDIIEGQFVTPMVVGRRLEINAVAIFIAIAFWSWLWGFVGALMAVPLLVVVKVFCDHFESLSHVGNFLAAQHTAVIEEETDEQDGTVAG</sequence>
<proteinExistence type="inferred from homology"/>
<feature type="transmembrane region" description="Helical" evidence="6">
    <location>
        <begin position="293"/>
        <end position="313"/>
    </location>
</feature>
<dbReference type="RefSeq" id="WP_337104674.1">
    <property type="nucleotide sequence ID" value="NZ_JAPYKS010000001.1"/>
</dbReference>
<evidence type="ECO:0000256" key="3">
    <source>
        <dbReference type="ARBA" id="ARBA00022692"/>
    </source>
</evidence>
<feature type="transmembrane region" description="Helical" evidence="6">
    <location>
        <begin position="228"/>
        <end position="250"/>
    </location>
</feature>